<gene>
    <name evidence="3" type="ORF">OBE_06630</name>
</gene>
<dbReference type="InterPro" id="IPR041033">
    <property type="entry name" value="SpaA_PFL_dom_1"/>
</dbReference>
<feature type="domain" description="SpaA-like prealbumin fold" evidence="2">
    <location>
        <begin position="9"/>
        <end position="63"/>
    </location>
</feature>
<sequence length="79" mass="8633">MVCHRERNPYDTVTTDENGKAQFPSTEEKLLAEGKYYLVEESAPVGYKVNATAVRILVDDKHGVMADASTDDDGVAVTV</sequence>
<proteinExistence type="predicted"/>
<dbReference type="AlphaFoldDB" id="K1TCD4"/>
<organism evidence="3">
    <name type="scientific">human gut metagenome</name>
    <dbReference type="NCBI Taxonomy" id="408170"/>
    <lineage>
        <taxon>unclassified sequences</taxon>
        <taxon>metagenomes</taxon>
        <taxon>organismal metagenomes</taxon>
    </lineage>
</organism>
<evidence type="ECO:0000256" key="1">
    <source>
        <dbReference type="SAM" id="MobiDB-lite"/>
    </source>
</evidence>
<dbReference type="Gene3D" id="2.60.40.10">
    <property type="entry name" value="Immunoglobulins"/>
    <property type="match status" value="1"/>
</dbReference>
<feature type="non-terminal residue" evidence="3">
    <location>
        <position position="79"/>
    </location>
</feature>
<reference evidence="3" key="1">
    <citation type="journal article" date="2013" name="Environ. Microbiol.">
        <title>Microbiota from the distal guts of lean and obese adolescents exhibit partial functional redundancy besides clear differences in community structure.</title>
        <authorList>
            <person name="Ferrer M."/>
            <person name="Ruiz A."/>
            <person name="Lanza F."/>
            <person name="Haange S.B."/>
            <person name="Oberbach A."/>
            <person name="Till H."/>
            <person name="Bargiela R."/>
            <person name="Campoy C."/>
            <person name="Segura M.T."/>
            <person name="Richter M."/>
            <person name="von Bergen M."/>
            <person name="Seifert J."/>
            <person name="Suarez A."/>
        </authorList>
    </citation>
    <scope>NUCLEOTIDE SEQUENCE</scope>
</reference>
<feature type="region of interest" description="Disordered" evidence="1">
    <location>
        <begin position="1"/>
        <end position="21"/>
    </location>
</feature>
<protein>
    <recommendedName>
        <fullName evidence="2">SpaA-like prealbumin fold domain-containing protein</fullName>
    </recommendedName>
</protein>
<evidence type="ECO:0000259" key="2">
    <source>
        <dbReference type="Pfam" id="PF17802"/>
    </source>
</evidence>
<accession>K1TCD4</accession>
<name>K1TCD4_9ZZZZ</name>
<comment type="caution">
    <text evidence="3">The sequence shown here is derived from an EMBL/GenBank/DDBJ whole genome shotgun (WGS) entry which is preliminary data.</text>
</comment>
<evidence type="ECO:0000313" key="3">
    <source>
        <dbReference type="EMBL" id="EKC65059.1"/>
    </source>
</evidence>
<dbReference type="EMBL" id="AJWZ01004570">
    <property type="protein sequence ID" value="EKC65059.1"/>
    <property type="molecule type" value="Genomic_DNA"/>
</dbReference>
<dbReference type="Pfam" id="PF17802">
    <property type="entry name" value="SpaA"/>
    <property type="match status" value="1"/>
</dbReference>
<dbReference type="InterPro" id="IPR013783">
    <property type="entry name" value="Ig-like_fold"/>
</dbReference>